<dbReference type="InterPro" id="IPR003190">
    <property type="entry name" value="Asp_decarbox"/>
</dbReference>
<name>A0A6I6MYT8_9CAUL</name>
<evidence type="ECO:0000256" key="7">
    <source>
        <dbReference type="ARBA" id="ARBA00023270"/>
    </source>
</evidence>
<dbReference type="Pfam" id="PF02261">
    <property type="entry name" value="Asp_decarbox"/>
    <property type="match status" value="1"/>
</dbReference>
<feature type="chain" id="PRO_5026404239" description="Aspartate 1-decarboxylase alpha chain" evidence="9">
    <location>
        <begin position="24"/>
        <end position="125"/>
    </location>
</feature>
<keyword evidence="8 9" id="KW-0670">Pyruvate</keyword>
<keyword evidence="7 9" id="KW-0704">Schiff base</keyword>
<dbReference type="EMBL" id="CP047045">
    <property type="protein sequence ID" value="QGZ96812.1"/>
    <property type="molecule type" value="Genomic_DNA"/>
</dbReference>
<keyword evidence="3 9" id="KW-0210">Decarboxylase</keyword>
<dbReference type="GO" id="GO:0015940">
    <property type="term" value="P:pantothenate biosynthetic process"/>
    <property type="evidence" value="ECO:0007669"/>
    <property type="project" value="UniProtKB-UniRule"/>
</dbReference>
<keyword evidence="5 9" id="KW-0865">Zymogen</keyword>
<sequence length="125" mass="13457">MRQLLRSKLHNGRTTDANVNYVGSIEIDMDLVDAVGLWEGEKVLVVSNTSGARLETYVIAGARGTGVISMNGAAAKLIGAGEQVIIMGFELTDQPVRPSVALLDDQNRIERFLHGEHNAEAKGAR</sequence>
<organism evidence="10 11">
    <name type="scientific">Terricaulis silvestris</name>
    <dbReference type="NCBI Taxonomy" id="2686094"/>
    <lineage>
        <taxon>Bacteria</taxon>
        <taxon>Pseudomonadati</taxon>
        <taxon>Pseudomonadota</taxon>
        <taxon>Alphaproteobacteria</taxon>
        <taxon>Caulobacterales</taxon>
        <taxon>Caulobacteraceae</taxon>
        <taxon>Terricaulis</taxon>
    </lineage>
</organism>
<comment type="similarity">
    <text evidence="9">Belongs to the PanD family.</text>
</comment>
<evidence type="ECO:0000256" key="9">
    <source>
        <dbReference type="HAMAP-Rule" id="MF_00446"/>
    </source>
</evidence>
<dbReference type="UniPathway" id="UPA00028">
    <property type="reaction ID" value="UER00002"/>
</dbReference>
<evidence type="ECO:0000256" key="1">
    <source>
        <dbReference type="ARBA" id="ARBA00022490"/>
    </source>
</evidence>
<evidence type="ECO:0000313" key="11">
    <source>
        <dbReference type="Proteomes" id="UP000431269"/>
    </source>
</evidence>
<comment type="function">
    <text evidence="9">Catalyzes the pyruvoyl-dependent decarboxylation of aspartate to produce beta-alanine.</text>
</comment>
<gene>
    <name evidence="9 10" type="primary">panD</name>
    <name evidence="10" type="ORF">DSM104635_03674</name>
</gene>
<dbReference type="InterPro" id="IPR009010">
    <property type="entry name" value="Asp_de-COase-like_dom_sf"/>
</dbReference>
<keyword evidence="1 9" id="KW-0963">Cytoplasm</keyword>
<feature type="modified residue" description="Pyruvic acid (Ser)" evidence="9">
    <location>
        <position position="24"/>
    </location>
</feature>
<comment type="pathway">
    <text evidence="9">Cofactor biosynthesis; (R)-pantothenate biosynthesis; beta-alanine from L-aspartate: step 1/1.</text>
</comment>
<dbReference type="Gene3D" id="2.40.40.20">
    <property type="match status" value="1"/>
</dbReference>
<feature type="active site" description="Proton donor" evidence="9">
    <location>
        <position position="57"/>
    </location>
</feature>
<comment type="PTM">
    <text evidence="9">Is synthesized initially as an inactive proenzyme, which is activated by self-cleavage at a specific serine bond to produce a beta-subunit with a hydroxyl group at its C-terminus and an alpha-subunit with a pyruvoyl group at its N-terminus.</text>
</comment>
<evidence type="ECO:0000313" key="10">
    <source>
        <dbReference type="EMBL" id="QGZ96812.1"/>
    </source>
</evidence>
<proteinExistence type="inferred from homology"/>
<evidence type="ECO:0000256" key="3">
    <source>
        <dbReference type="ARBA" id="ARBA00022793"/>
    </source>
</evidence>
<dbReference type="KEGG" id="tsv:DSM104635_03674"/>
<dbReference type="GO" id="GO:0005829">
    <property type="term" value="C:cytosol"/>
    <property type="evidence" value="ECO:0007669"/>
    <property type="project" value="TreeGrafter"/>
</dbReference>
<dbReference type="PANTHER" id="PTHR21012:SF0">
    <property type="entry name" value="ASPARTATE 1-DECARBOXYLASE"/>
    <property type="match status" value="1"/>
</dbReference>
<comment type="subcellular location">
    <subcellularLocation>
        <location evidence="9">Cytoplasm</location>
    </subcellularLocation>
</comment>
<comment type="catalytic activity">
    <reaction evidence="9">
        <text>L-aspartate + H(+) = beta-alanine + CO2</text>
        <dbReference type="Rhea" id="RHEA:19497"/>
        <dbReference type="ChEBI" id="CHEBI:15378"/>
        <dbReference type="ChEBI" id="CHEBI:16526"/>
        <dbReference type="ChEBI" id="CHEBI:29991"/>
        <dbReference type="ChEBI" id="CHEBI:57966"/>
        <dbReference type="EC" id="4.1.1.11"/>
    </reaction>
</comment>
<evidence type="ECO:0000256" key="2">
    <source>
        <dbReference type="ARBA" id="ARBA00022655"/>
    </source>
</evidence>
<evidence type="ECO:0000256" key="4">
    <source>
        <dbReference type="ARBA" id="ARBA00022813"/>
    </source>
</evidence>
<keyword evidence="4 9" id="KW-0068">Autocatalytic cleavage</keyword>
<dbReference type="NCBIfam" id="TIGR00223">
    <property type="entry name" value="panD"/>
    <property type="match status" value="1"/>
</dbReference>
<reference evidence="11" key="1">
    <citation type="submission" date="2019-12" db="EMBL/GenBank/DDBJ databases">
        <title>Complete genome of Terracaulis silvestris 0127_4.</title>
        <authorList>
            <person name="Vieira S."/>
            <person name="Riedel T."/>
            <person name="Sproer C."/>
            <person name="Pascual J."/>
            <person name="Boedeker C."/>
            <person name="Overmann J."/>
        </authorList>
    </citation>
    <scope>NUCLEOTIDE SEQUENCE [LARGE SCALE GENOMIC DNA]</scope>
    <source>
        <strain evidence="11">0127_4</strain>
    </source>
</reference>
<comment type="subunit">
    <text evidence="9">Heterooctamer of four alpha and four beta subunits.</text>
</comment>
<feature type="chain" id="PRO_5026404240" description="Aspartate 1-decarboxylase beta chain" evidence="9">
    <location>
        <begin position="1"/>
        <end position="23"/>
    </location>
</feature>
<protein>
    <recommendedName>
        <fullName evidence="9">Aspartate 1-decarboxylase</fullName>
        <ecNumber evidence="9">4.1.1.11</ecNumber>
    </recommendedName>
    <alternativeName>
        <fullName evidence="9">Aspartate alpha-decarboxylase</fullName>
    </alternativeName>
    <component>
        <recommendedName>
            <fullName evidence="9">Aspartate 1-decarboxylase beta chain</fullName>
        </recommendedName>
    </component>
    <component>
        <recommendedName>
            <fullName evidence="9">Aspartate 1-decarboxylase alpha chain</fullName>
        </recommendedName>
    </component>
</protein>
<dbReference type="GO" id="GO:0006523">
    <property type="term" value="P:alanine biosynthetic process"/>
    <property type="evidence" value="ECO:0007669"/>
    <property type="project" value="InterPro"/>
</dbReference>
<evidence type="ECO:0000256" key="5">
    <source>
        <dbReference type="ARBA" id="ARBA00023145"/>
    </source>
</evidence>
<feature type="binding site" evidence="9">
    <location>
        <position position="56"/>
    </location>
    <ligand>
        <name>substrate</name>
    </ligand>
</feature>
<evidence type="ECO:0000256" key="6">
    <source>
        <dbReference type="ARBA" id="ARBA00023239"/>
    </source>
</evidence>
<evidence type="ECO:0000256" key="8">
    <source>
        <dbReference type="ARBA" id="ARBA00023317"/>
    </source>
</evidence>
<dbReference type="Proteomes" id="UP000431269">
    <property type="component" value="Chromosome"/>
</dbReference>
<keyword evidence="6 9" id="KW-0456">Lyase</keyword>
<dbReference type="GO" id="GO:0004068">
    <property type="term" value="F:aspartate 1-decarboxylase activity"/>
    <property type="evidence" value="ECO:0007669"/>
    <property type="project" value="UniProtKB-UniRule"/>
</dbReference>
<keyword evidence="11" id="KW-1185">Reference proteome</keyword>
<dbReference type="PANTHER" id="PTHR21012">
    <property type="entry name" value="ASPARTATE 1-DECARBOXYLASE"/>
    <property type="match status" value="1"/>
</dbReference>
<feature type="active site" description="Schiff-base intermediate with substrate; via pyruvic acid" evidence="9">
    <location>
        <position position="24"/>
    </location>
</feature>
<feature type="binding site" evidence="9">
    <location>
        <begin position="72"/>
        <end position="74"/>
    </location>
    <ligand>
        <name>substrate</name>
    </ligand>
</feature>
<dbReference type="EC" id="4.1.1.11" evidence="9"/>
<comment type="cofactor">
    <cofactor evidence="9">
        <name>pyruvate</name>
        <dbReference type="ChEBI" id="CHEBI:15361"/>
    </cofactor>
    <text evidence="9">Binds 1 pyruvoyl group covalently per subunit.</text>
</comment>
<dbReference type="AlphaFoldDB" id="A0A6I6MYT8"/>
<dbReference type="CDD" id="cd06919">
    <property type="entry name" value="Asp_decarbox"/>
    <property type="match status" value="1"/>
</dbReference>
<accession>A0A6I6MYT8</accession>
<dbReference type="HAMAP" id="MF_00446">
    <property type="entry name" value="PanD"/>
    <property type="match status" value="1"/>
</dbReference>
<keyword evidence="2 9" id="KW-0566">Pantothenate biosynthesis</keyword>
<dbReference type="RefSeq" id="WP_158767580.1">
    <property type="nucleotide sequence ID" value="NZ_CP047045.1"/>
</dbReference>
<dbReference type="SUPFAM" id="SSF50692">
    <property type="entry name" value="ADC-like"/>
    <property type="match status" value="1"/>
</dbReference>